<proteinExistence type="inferred from homology"/>
<dbReference type="EMBL" id="CDMZ01000385">
    <property type="protein sequence ID" value="CEM13120.1"/>
    <property type="molecule type" value="Genomic_DNA"/>
</dbReference>
<dbReference type="PANTHER" id="PTHR42760">
    <property type="entry name" value="SHORT-CHAIN DEHYDROGENASES/REDUCTASES FAMILY MEMBER"/>
    <property type="match status" value="1"/>
</dbReference>
<evidence type="ECO:0008006" key="4">
    <source>
        <dbReference type="Google" id="ProtNLM"/>
    </source>
</evidence>
<dbReference type="PRINTS" id="PR00081">
    <property type="entry name" value="GDHRDH"/>
</dbReference>
<protein>
    <recommendedName>
        <fullName evidence="4">Ketoreductase (KR) domain-containing protein</fullName>
    </recommendedName>
</protein>
<dbReference type="AlphaFoldDB" id="A0A0G4FIK6"/>
<dbReference type="Pfam" id="PF13561">
    <property type="entry name" value="adh_short_C2"/>
    <property type="match status" value="1"/>
</dbReference>
<dbReference type="VEuPathDB" id="CryptoDB:Cvel_3355"/>
<comment type="similarity">
    <text evidence="1">Belongs to the short-chain dehydrogenases/reductases (SDR) family.</text>
</comment>
<dbReference type="PANTHER" id="PTHR42760:SF135">
    <property type="entry name" value="BLL7886 PROTEIN"/>
    <property type="match status" value="1"/>
</dbReference>
<evidence type="ECO:0000256" key="2">
    <source>
        <dbReference type="ARBA" id="ARBA00023002"/>
    </source>
</evidence>
<evidence type="ECO:0000313" key="3">
    <source>
        <dbReference type="EMBL" id="CEM13120.1"/>
    </source>
</evidence>
<dbReference type="Gene3D" id="3.40.50.720">
    <property type="entry name" value="NAD(P)-binding Rossmann-like Domain"/>
    <property type="match status" value="1"/>
</dbReference>
<dbReference type="InterPro" id="IPR002347">
    <property type="entry name" value="SDR_fam"/>
</dbReference>
<dbReference type="GO" id="GO:0030497">
    <property type="term" value="P:fatty acid elongation"/>
    <property type="evidence" value="ECO:0007669"/>
    <property type="project" value="TreeGrafter"/>
</dbReference>
<dbReference type="PhylomeDB" id="A0A0G4FIK6"/>
<reference evidence="3" key="1">
    <citation type="submission" date="2014-11" db="EMBL/GenBank/DDBJ databases">
        <authorList>
            <person name="Otto D Thomas"/>
            <person name="Naeem Raeece"/>
        </authorList>
    </citation>
    <scope>NUCLEOTIDE SEQUENCE</scope>
</reference>
<dbReference type="FunFam" id="3.40.50.720:FF:000173">
    <property type="entry name" value="3-oxoacyl-[acyl-carrier protein] reductase"/>
    <property type="match status" value="1"/>
</dbReference>
<dbReference type="PRINTS" id="PR00080">
    <property type="entry name" value="SDRFAMILY"/>
</dbReference>
<organism evidence="3">
    <name type="scientific">Chromera velia CCMP2878</name>
    <dbReference type="NCBI Taxonomy" id="1169474"/>
    <lineage>
        <taxon>Eukaryota</taxon>
        <taxon>Sar</taxon>
        <taxon>Alveolata</taxon>
        <taxon>Colpodellida</taxon>
        <taxon>Chromeraceae</taxon>
        <taxon>Chromera</taxon>
    </lineage>
</organism>
<evidence type="ECO:0000256" key="1">
    <source>
        <dbReference type="ARBA" id="ARBA00006484"/>
    </source>
</evidence>
<dbReference type="InterPro" id="IPR036291">
    <property type="entry name" value="NAD(P)-bd_dom_sf"/>
</dbReference>
<keyword evidence="2" id="KW-0560">Oxidoreductase</keyword>
<gene>
    <name evidence="3" type="ORF">Cvel_3355</name>
</gene>
<dbReference type="GO" id="GO:0016616">
    <property type="term" value="F:oxidoreductase activity, acting on the CH-OH group of donors, NAD or NADP as acceptor"/>
    <property type="evidence" value="ECO:0007669"/>
    <property type="project" value="TreeGrafter"/>
</dbReference>
<accession>A0A0G4FIK6</accession>
<sequence>MQKAAPGDGPSEASSVPSVLSGELLKGRVALLTGAGGSPTGLGLATARLFRVHGARVFLLDTNFCEEASKEFETMKCDVTCKQTVDECVSRISTETGDRVDVVVHFAGITQPLKFLEISEDDYRKVVDISLKGSLLVSQAAIPLMKARGAGSLVFISSVSAQQGGGIFGGPHYCGAKAGCLGLMRACAKEFGSSGIRANAICPSLVETGIAKGMTEETREKIRGGIPLGRTGKPDDVAGVCLFLASDLSAYVSGATIDVNGASYFR</sequence>
<dbReference type="SUPFAM" id="SSF51735">
    <property type="entry name" value="NAD(P)-binding Rossmann-fold domains"/>
    <property type="match status" value="1"/>
</dbReference>
<name>A0A0G4FIK6_9ALVE</name>